<accession>A0A2R6WDC7</accession>
<dbReference type="Proteomes" id="UP000244005">
    <property type="component" value="Unassembled WGS sequence"/>
</dbReference>
<dbReference type="Gramene" id="Mp5g21540.1">
    <property type="protein sequence ID" value="Mp5g21540.1.cds1"/>
    <property type="gene ID" value="Mp5g21540"/>
</dbReference>
<gene>
    <name evidence="1" type="ORF">MARPO_0106s0045</name>
</gene>
<evidence type="ECO:0000313" key="1">
    <source>
        <dbReference type="EMBL" id="PTQ31860.1"/>
    </source>
</evidence>
<evidence type="ECO:0000313" key="2">
    <source>
        <dbReference type="Proteomes" id="UP000244005"/>
    </source>
</evidence>
<dbReference type="AlphaFoldDB" id="A0A2R6WDC7"/>
<name>A0A2R6WDC7_MARPO</name>
<dbReference type="EMBL" id="KZ772778">
    <property type="protein sequence ID" value="PTQ31860.1"/>
    <property type="molecule type" value="Genomic_DNA"/>
</dbReference>
<proteinExistence type="predicted"/>
<keyword evidence="2" id="KW-1185">Reference proteome</keyword>
<protein>
    <submittedName>
        <fullName evidence="1">Uncharacterized protein</fullName>
    </submittedName>
</protein>
<organism evidence="1 2">
    <name type="scientific">Marchantia polymorpha</name>
    <name type="common">Common liverwort</name>
    <name type="synonym">Marchantia aquatica</name>
    <dbReference type="NCBI Taxonomy" id="3197"/>
    <lineage>
        <taxon>Eukaryota</taxon>
        <taxon>Viridiplantae</taxon>
        <taxon>Streptophyta</taxon>
        <taxon>Embryophyta</taxon>
        <taxon>Marchantiophyta</taxon>
        <taxon>Marchantiopsida</taxon>
        <taxon>Marchantiidae</taxon>
        <taxon>Marchantiales</taxon>
        <taxon>Marchantiaceae</taxon>
        <taxon>Marchantia</taxon>
    </lineage>
</organism>
<sequence length="84" mass="9652">MKVVCASTICQQRFGQIVFWPVGQVVAVAVCLVPHEYICTLPPMKKHCQAEMRLLHDLRDYFSSQVESGDVKEDFQVFPYSFLI</sequence>
<reference evidence="2" key="1">
    <citation type="journal article" date="2017" name="Cell">
        <title>Insights into land plant evolution garnered from the Marchantia polymorpha genome.</title>
        <authorList>
            <person name="Bowman J.L."/>
            <person name="Kohchi T."/>
            <person name="Yamato K.T."/>
            <person name="Jenkins J."/>
            <person name="Shu S."/>
            <person name="Ishizaki K."/>
            <person name="Yamaoka S."/>
            <person name="Nishihama R."/>
            <person name="Nakamura Y."/>
            <person name="Berger F."/>
            <person name="Adam C."/>
            <person name="Aki S.S."/>
            <person name="Althoff F."/>
            <person name="Araki T."/>
            <person name="Arteaga-Vazquez M.A."/>
            <person name="Balasubrmanian S."/>
            <person name="Barry K."/>
            <person name="Bauer D."/>
            <person name="Boehm C.R."/>
            <person name="Briginshaw L."/>
            <person name="Caballero-Perez J."/>
            <person name="Catarino B."/>
            <person name="Chen F."/>
            <person name="Chiyoda S."/>
            <person name="Chovatia M."/>
            <person name="Davies K.M."/>
            <person name="Delmans M."/>
            <person name="Demura T."/>
            <person name="Dierschke T."/>
            <person name="Dolan L."/>
            <person name="Dorantes-Acosta A.E."/>
            <person name="Eklund D.M."/>
            <person name="Florent S.N."/>
            <person name="Flores-Sandoval E."/>
            <person name="Fujiyama A."/>
            <person name="Fukuzawa H."/>
            <person name="Galik B."/>
            <person name="Grimanelli D."/>
            <person name="Grimwood J."/>
            <person name="Grossniklaus U."/>
            <person name="Hamada T."/>
            <person name="Haseloff J."/>
            <person name="Hetherington A.J."/>
            <person name="Higo A."/>
            <person name="Hirakawa Y."/>
            <person name="Hundley H.N."/>
            <person name="Ikeda Y."/>
            <person name="Inoue K."/>
            <person name="Inoue S.I."/>
            <person name="Ishida S."/>
            <person name="Jia Q."/>
            <person name="Kakita M."/>
            <person name="Kanazawa T."/>
            <person name="Kawai Y."/>
            <person name="Kawashima T."/>
            <person name="Kennedy M."/>
            <person name="Kinose K."/>
            <person name="Kinoshita T."/>
            <person name="Kohara Y."/>
            <person name="Koide E."/>
            <person name="Komatsu K."/>
            <person name="Kopischke S."/>
            <person name="Kubo M."/>
            <person name="Kyozuka J."/>
            <person name="Lagercrantz U."/>
            <person name="Lin S.S."/>
            <person name="Lindquist E."/>
            <person name="Lipzen A.M."/>
            <person name="Lu C.W."/>
            <person name="De Luna E."/>
            <person name="Martienssen R.A."/>
            <person name="Minamino N."/>
            <person name="Mizutani M."/>
            <person name="Mizutani M."/>
            <person name="Mochizuki N."/>
            <person name="Monte I."/>
            <person name="Mosher R."/>
            <person name="Nagasaki H."/>
            <person name="Nakagami H."/>
            <person name="Naramoto S."/>
            <person name="Nishitani K."/>
            <person name="Ohtani M."/>
            <person name="Okamoto T."/>
            <person name="Okumura M."/>
            <person name="Phillips J."/>
            <person name="Pollak B."/>
            <person name="Reinders A."/>
            <person name="Rovekamp M."/>
            <person name="Sano R."/>
            <person name="Sawa S."/>
            <person name="Schmid M.W."/>
            <person name="Shirakawa M."/>
            <person name="Solano R."/>
            <person name="Spunde A."/>
            <person name="Suetsugu N."/>
            <person name="Sugano S."/>
            <person name="Sugiyama A."/>
            <person name="Sun R."/>
            <person name="Suzuki Y."/>
            <person name="Takenaka M."/>
            <person name="Takezawa D."/>
            <person name="Tomogane H."/>
            <person name="Tsuzuki M."/>
            <person name="Ueda T."/>
            <person name="Umeda M."/>
            <person name="Ward J.M."/>
            <person name="Watanabe Y."/>
            <person name="Yazaki K."/>
            <person name="Yokoyama R."/>
            <person name="Yoshitake Y."/>
            <person name="Yotsui I."/>
            <person name="Zachgo S."/>
            <person name="Schmutz J."/>
        </authorList>
    </citation>
    <scope>NUCLEOTIDE SEQUENCE [LARGE SCALE GENOMIC DNA]</scope>
    <source>
        <strain evidence="2">Tak-1</strain>
    </source>
</reference>